<gene>
    <name evidence="8" type="ORF">CHUDEA7_3590</name>
    <name evidence="9" type="ORF">GY17_00003077</name>
</gene>
<keyword evidence="10" id="KW-1185">Reference proteome</keyword>
<dbReference type="GO" id="GO:0005732">
    <property type="term" value="C:sno(s)RNA-containing ribonucleoprotein complex"/>
    <property type="evidence" value="ECO:0007669"/>
    <property type="project" value="InterPro"/>
</dbReference>
<proteinExistence type="inferred from homology"/>
<evidence type="ECO:0000256" key="6">
    <source>
        <dbReference type="ARBA" id="ARBA00029455"/>
    </source>
</evidence>
<dbReference type="GO" id="GO:0032040">
    <property type="term" value="C:small-subunit processome"/>
    <property type="evidence" value="ECO:0007669"/>
    <property type="project" value="TreeGrafter"/>
</dbReference>
<feature type="compositionally biased region" description="Basic and acidic residues" evidence="7">
    <location>
        <begin position="483"/>
        <end position="494"/>
    </location>
</feature>
<comment type="similarity">
    <text evidence="6">Belongs to the MPP10 family.</text>
</comment>
<dbReference type="Proteomes" id="UP001429100">
    <property type="component" value="Unassembled WGS sequence"/>
</dbReference>
<keyword evidence="4" id="KW-0539">Nucleus</keyword>
<dbReference type="VEuPathDB" id="CryptoDB:CHUDEA7_3590"/>
<dbReference type="OrthoDB" id="445326at2759"/>
<evidence type="ECO:0000313" key="9">
    <source>
        <dbReference type="EMBL" id="PPS93909.1"/>
    </source>
</evidence>
<feature type="region of interest" description="Disordered" evidence="7">
    <location>
        <begin position="483"/>
        <end position="512"/>
    </location>
</feature>
<dbReference type="GO" id="GO:0034457">
    <property type="term" value="C:Mpp10 complex"/>
    <property type="evidence" value="ECO:0007669"/>
    <property type="project" value="InterPro"/>
</dbReference>
<evidence type="ECO:0000313" key="10">
    <source>
        <dbReference type="Proteomes" id="UP001429100"/>
    </source>
</evidence>
<dbReference type="AlphaFoldDB" id="A0A0S4TIY5"/>
<sequence>MEEINLFLKFFENGPVNLQEISHESSKMKKIIFSIFKIVITDLDKKALIDGLINKFEIDNSSLWNSFELILRPELKKLNFNIENIIKKVEFDLYNSNSITYLNKTFKKALLFGDKENITKKNSKKFIDQTKSSEQALNNNKSSIQGIENIDFFDYDEMVKFVDEGVQNTNFEYSESDISDFSDPSGVDDAYNLKYDDFFLDTKSTDESVIENSLKDYEIDDFSPSESEIVLNKNKISENLINNTQFPNTKLDHMSKLSRDKSKMDMIIDEFEANIIKEKEWYKLGETSITDREKNSLLDIHLEVPQFSSTNNSVKYIDGLSNEIISNDKSKVEDINPYLESIVRQRILNDLFDDVKPKIELLKEFDRENKNEGTEIQTEKSKLSLAEIYSKKYEEQIIGNINDEHSDEKKQLSGLFTEIMCKLDNLSNQYYATNLPILRDSILNENTPALKTEDSIPVIISNNTRLAPQEIKPQGRLLKRSEMTRLEKKSDRNSIKRKIKKRKELGSDSKIDAKLSGKIKSKSLNKRGKLVIETHEHESFNKRFKSHHFIS</sequence>
<evidence type="ECO:0000256" key="5">
    <source>
        <dbReference type="ARBA" id="ARBA00023274"/>
    </source>
</evidence>
<keyword evidence="3" id="KW-0698">rRNA processing</keyword>
<evidence type="ECO:0000256" key="7">
    <source>
        <dbReference type="SAM" id="MobiDB-lite"/>
    </source>
</evidence>
<reference evidence="9 10" key="1">
    <citation type="submission" date="2014-11" db="EMBL/GenBank/DDBJ databases">
        <title>Comparative genomic analysis of Cryptosporidium hominis reveals occurrence of genetic recombination in virulent subtypes.</title>
        <authorList>
            <person name="Guo Y."/>
            <person name="Tang K."/>
            <person name="Frace M."/>
            <person name="Li N."/>
            <person name="Roellig D.M."/>
            <person name="Sammons S."/>
            <person name="Knipe K."/>
            <person name="Rowe L."/>
            <person name="Feng Y."/>
            <person name="Xiao L."/>
        </authorList>
    </citation>
    <scope>NUCLEOTIDE SEQUENCE [LARGE SCALE GENOMIC DNA]</scope>
    <source>
        <strain evidence="9">30976</strain>
    </source>
</reference>
<dbReference type="PANTHER" id="PTHR17039">
    <property type="entry name" value="U3 SMALL NUCLEOLAR RIBONUCLEOPROTEIN PROTEIN MPP10"/>
    <property type="match status" value="1"/>
</dbReference>
<dbReference type="GO" id="GO:0006364">
    <property type="term" value="P:rRNA processing"/>
    <property type="evidence" value="ECO:0007669"/>
    <property type="project" value="UniProtKB-KW"/>
</dbReference>
<protein>
    <submittedName>
        <fullName evidence="9">Mpp10 family of U3 processosome protein</fullName>
    </submittedName>
</protein>
<dbReference type="VEuPathDB" id="CryptoDB:Chro.70400"/>
<keyword evidence="5" id="KW-0687">Ribonucleoprotein</keyword>
<dbReference type="Proteomes" id="UP000199752">
    <property type="component" value="Chromosome 7"/>
</dbReference>
<reference evidence="9 10" key="3">
    <citation type="submission" date="2017-10" db="EMBL/GenBank/DDBJ databases">
        <title>Consistent, comparative and evidence-based genome annotation and re-annotation for the closely-related species, Cryptosporidium parvum, C. hominis and C. tyzzeri.</title>
        <authorList>
            <person name="Baptista R.P."/>
            <person name="Li Y."/>
            <person name="Sateriale A."/>
            <person name="Striepen B."/>
            <person name="Kissinger J.C."/>
        </authorList>
    </citation>
    <scope>NUCLEOTIDE SEQUENCE [LARGE SCALE GENOMIC DNA]</scope>
    <source>
        <strain evidence="9">30976</strain>
    </source>
</reference>
<dbReference type="EMBL" id="JTAI01000005">
    <property type="protein sequence ID" value="PPS93909.1"/>
    <property type="molecule type" value="Genomic_DNA"/>
</dbReference>
<organism evidence="8">
    <name type="scientific">Cryptosporidium hominis</name>
    <dbReference type="NCBI Taxonomy" id="237895"/>
    <lineage>
        <taxon>Eukaryota</taxon>
        <taxon>Sar</taxon>
        <taxon>Alveolata</taxon>
        <taxon>Apicomplexa</taxon>
        <taxon>Conoidasida</taxon>
        <taxon>Coccidia</taxon>
        <taxon>Eucoccidiorida</taxon>
        <taxon>Eimeriorina</taxon>
        <taxon>Cryptosporidiidae</taxon>
        <taxon>Cryptosporidium</taxon>
    </lineage>
</organism>
<evidence type="ECO:0000313" key="8">
    <source>
        <dbReference type="EMBL" id="CUV07345.1"/>
    </source>
</evidence>
<evidence type="ECO:0000256" key="2">
    <source>
        <dbReference type="ARBA" id="ARBA00022517"/>
    </source>
</evidence>
<dbReference type="VEuPathDB" id="CryptoDB:ChTU502y2012_407g1750"/>
<accession>A0A0S4TIY5</accession>
<dbReference type="Pfam" id="PF04006">
    <property type="entry name" value="Mpp10"/>
    <property type="match status" value="1"/>
</dbReference>
<reference evidence="8" key="2">
    <citation type="submission" date="2015-08" db="EMBL/GenBank/DDBJ databases">
        <authorList>
            <person name="Babu N.S."/>
            <person name="Beckwith C.J."/>
            <person name="Beseler K.G."/>
            <person name="Brison A."/>
            <person name="Carone J.V."/>
            <person name="Caskin T.P."/>
            <person name="Diamond M."/>
            <person name="Durham M.E."/>
            <person name="Foxe J.M."/>
            <person name="Go M."/>
            <person name="Henderson B.A."/>
            <person name="Jones I.B."/>
            <person name="McGettigan J.A."/>
            <person name="Micheletti S.J."/>
            <person name="Nasrallah M.E."/>
            <person name="Ortiz D."/>
            <person name="Piller C.R."/>
            <person name="Privatt S.R."/>
            <person name="Schneider S.L."/>
            <person name="Sharp S."/>
            <person name="Smith T.C."/>
            <person name="Stanton J.D."/>
            <person name="Ullery H.E."/>
            <person name="Wilson R.J."/>
            <person name="Serrano M.G."/>
            <person name="Buck G."/>
            <person name="Lee V."/>
            <person name="Wang Y."/>
            <person name="Carvalho R."/>
            <person name="Voegtly L."/>
            <person name="Shi R."/>
            <person name="Duckworth R."/>
            <person name="Johnson A."/>
            <person name="Loviza R."/>
            <person name="Walstead R."/>
            <person name="Shah Z."/>
            <person name="Kiflezghi M."/>
            <person name="Wade K."/>
            <person name="Ball S.L."/>
            <person name="Bradley K.W."/>
            <person name="Asai D.J."/>
            <person name="Bowman C.A."/>
            <person name="Russell D.A."/>
            <person name="Pope W.H."/>
            <person name="Jacobs-Sera D."/>
            <person name="Hendrix R.W."/>
            <person name="Hatfull G.F."/>
        </authorList>
    </citation>
    <scope>NUCLEOTIDE SEQUENCE [LARGE SCALE GENOMIC DNA]</scope>
</reference>
<dbReference type="VEuPathDB" id="CryptoDB:GY17_00003077"/>
<dbReference type="PANTHER" id="PTHR17039:SF0">
    <property type="entry name" value="U3 SMALL NUCLEOLAR RIBONUCLEOPROTEIN PROTEIN MPP10"/>
    <property type="match status" value="1"/>
</dbReference>
<evidence type="ECO:0000256" key="3">
    <source>
        <dbReference type="ARBA" id="ARBA00022552"/>
    </source>
</evidence>
<comment type="subcellular location">
    <subcellularLocation>
        <location evidence="1">Nucleus</location>
        <location evidence="1">Nucleolus</location>
    </subcellularLocation>
</comment>
<evidence type="ECO:0000256" key="1">
    <source>
        <dbReference type="ARBA" id="ARBA00004604"/>
    </source>
</evidence>
<name>A0A0S4TIY5_CRYHO</name>
<dbReference type="InterPro" id="IPR012173">
    <property type="entry name" value="Mpp10"/>
</dbReference>
<evidence type="ECO:0000256" key="4">
    <source>
        <dbReference type="ARBA" id="ARBA00023242"/>
    </source>
</evidence>
<dbReference type="EMBL" id="LN877953">
    <property type="protein sequence ID" value="CUV07345.1"/>
    <property type="molecule type" value="Genomic_DNA"/>
</dbReference>
<keyword evidence="2" id="KW-0690">Ribosome biogenesis</keyword>